<dbReference type="RefSeq" id="WP_175208128.1">
    <property type="nucleotide sequence ID" value="NZ_CADILG010000024.1"/>
</dbReference>
<accession>A0A6S7D8P2</accession>
<reference evidence="1 2" key="1">
    <citation type="submission" date="2020-04" db="EMBL/GenBank/DDBJ databases">
        <authorList>
            <person name="De Canck E."/>
        </authorList>
    </citation>
    <scope>NUCLEOTIDE SEQUENCE [LARGE SCALE GENOMIC DNA]</scope>
    <source>
        <strain evidence="1 2">LMG 26858</strain>
    </source>
</reference>
<evidence type="ECO:0000313" key="1">
    <source>
        <dbReference type="EMBL" id="CAB3882722.1"/>
    </source>
</evidence>
<name>A0A6S7D8P2_9BURK</name>
<sequence length="128" mass="14655">MSIYRRNDVFPEWEPVPWDMTGAAADAQELGFHERAMKPVLWTRAPWQDFPESGIFGRDRDWFVSNDIAYYATIDGEDLILIQNTWHGFPDPPEWGLASRPEGQAAASWSHWGHFPNLPVAWKMPGAA</sequence>
<gene>
    <name evidence="1" type="ORF">LMG26858_03315</name>
</gene>
<keyword evidence="2" id="KW-1185">Reference proteome</keyword>
<organism evidence="1 2">
    <name type="scientific">Achromobacter anxifer</name>
    <dbReference type="NCBI Taxonomy" id="1287737"/>
    <lineage>
        <taxon>Bacteria</taxon>
        <taxon>Pseudomonadati</taxon>
        <taxon>Pseudomonadota</taxon>
        <taxon>Betaproteobacteria</taxon>
        <taxon>Burkholderiales</taxon>
        <taxon>Alcaligenaceae</taxon>
        <taxon>Achromobacter</taxon>
    </lineage>
</organism>
<protein>
    <submittedName>
        <fullName evidence="1">Uncharacterized protein</fullName>
    </submittedName>
</protein>
<evidence type="ECO:0000313" key="2">
    <source>
        <dbReference type="Proteomes" id="UP000494117"/>
    </source>
</evidence>
<dbReference type="AlphaFoldDB" id="A0A6S7D8P2"/>
<dbReference type="EMBL" id="CADILG010000024">
    <property type="protein sequence ID" value="CAB3882722.1"/>
    <property type="molecule type" value="Genomic_DNA"/>
</dbReference>
<proteinExistence type="predicted"/>
<dbReference type="Proteomes" id="UP000494117">
    <property type="component" value="Unassembled WGS sequence"/>
</dbReference>